<keyword evidence="7" id="KW-1185">Reference proteome</keyword>
<sequence>MDPALNLRHLHAALEVQSRGSFSGAAQQVHLSQSALTQAIARLESQVGAALFFRRANGVQATAAGTVFLARIARAQRFLKAIETTAHARGARRSRPIARALTHKQLRSLLAVIDTGSYTRAAARLSVSQPTVHRAVREMETLCQLSLFRRAPSGVEPTWQARQIARHANLFFAEVRQGLTEVQELQGRSTGSISVGALPYSRSRLVPQAVSQLLSEMPETSVRIIDGPYEEQLQGLLQGQIDVIVGALRNPPPSPDIVQELLLSDPLSVVVRKGHRLMTREELSINQLQKLDWIAPRKQTPARDLFIEFFRREGLTPPERVIECSSLIATRGLLLESDRAALLPAKQVALDVEAGILAVSPIPLKETSRDIGLTLRRDWHPTKAQARLLQLLKQLSR</sequence>
<feature type="domain" description="HTH lysR-type" evidence="5">
    <location>
        <begin position="101"/>
        <end position="158"/>
    </location>
</feature>
<dbReference type="SUPFAM" id="SSF46785">
    <property type="entry name" value="Winged helix' DNA-binding domain"/>
    <property type="match status" value="2"/>
</dbReference>
<evidence type="ECO:0000256" key="4">
    <source>
        <dbReference type="ARBA" id="ARBA00023163"/>
    </source>
</evidence>
<evidence type="ECO:0000313" key="7">
    <source>
        <dbReference type="Proteomes" id="UP000664303"/>
    </source>
</evidence>
<dbReference type="InterPro" id="IPR050950">
    <property type="entry name" value="HTH-type_LysR_regulators"/>
</dbReference>
<dbReference type="EMBL" id="JAFKCZ010000005">
    <property type="protein sequence ID" value="MBN7796449.1"/>
    <property type="molecule type" value="Genomic_DNA"/>
</dbReference>
<dbReference type="Pfam" id="PF00126">
    <property type="entry name" value="HTH_1"/>
    <property type="match status" value="2"/>
</dbReference>
<dbReference type="InterPro" id="IPR036388">
    <property type="entry name" value="WH-like_DNA-bd_sf"/>
</dbReference>
<organism evidence="6 7">
    <name type="scientific">Parahaliea mediterranea</name>
    <dbReference type="NCBI Taxonomy" id="651086"/>
    <lineage>
        <taxon>Bacteria</taxon>
        <taxon>Pseudomonadati</taxon>
        <taxon>Pseudomonadota</taxon>
        <taxon>Gammaproteobacteria</taxon>
        <taxon>Cellvibrionales</taxon>
        <taxon>Halieaceae</taxon>
        <taxon>Parahaliea</taxon>
    </lineage>
</organism>
<dbReference type="GO" id="GO:0003677">
    <property type="term" value="F:DNA binding"/>
    <property type="evidence" value="ECO:0007669"/>
    <property type="project" value="UniProtKB-KW"/>
</dbReference>
<dbReference type="GO" id="GO:0005829">
    <property type="term" value="C:cytosol"/>
    <property type="evidence" value="ECO:0007669"/>
    <property type="project" value="TreeGrafter"/>
</dbReference>
<comment type="similarity">
    <text evidence="1">Belongs to the LysR transcriptional regulatory family.</text>
</comment>
<dbReference type="PANTHER" id="PTHR30419">
    <property type="entry name" value="HTH-TYPE TRANSCRIPTIONAL REGULATOR YBHD"/>
    <property type="match status" value="1"/>
</dbReference>
<name>A0A939DE85_9GAMM</name>
<comment type="caution">
    <text evidence="6">The sequence shown here is derived from an EMBL/GenBank/DDBJ whole genome shotgun (WGS) entry which is preliminary data.</text>
</comment>
<keyword evidence="3" id="KW-0238">DNA-binding</keyword>
<dbReference type="SUPFAM" id="SSF53850">
    <property type="entry name" value="Periplasmic binding protein-like II"/>
    <property type="match status" value="1"/>
</dbReference>
<evidence type="ECO:0000256" key="3">
    <source>
        <dbReference type="ARBA" id="ARBA00023125"/>
    </source>
</evidence>
<dbReference type="PANTHER" id="PTHR30419:SF8">
    <property type="entry name" value="NITROGEN ASSIMILATION TRANSCRIPTIONAL ACTIVATOR-RELATED"/>
    <property type="match status" value="1"/>
</dbReference>
<evidence type="ECO:0000256" key="2">
    <source>
        <dbReference type="ARBA" id="ARBA00023015"/>
    </source>
</evidence>
<feature type="domain" description="HTH lysR-type" evidence="5">
    <location>
        <begin position="5"/>
        <end position="62"/>
    </location>
</feature>
<evidence type="ECO:0000256" key="1">
    <source>
        <dbReference type="ARBA" id="ARBA00009437"/>
    </source>
</evidence>
<dbReference type="PRINTS" id="PR00039">
    <property type="entry name" value="HTHLYSR"/>
</dbReference>
<keyword evidence="4" id="KW-0804">Transcription</keyword>
<dbReference type="Gene3D" id="3.40.190.290">
    <property type="match status" value="1"/>
</dbReference>
<dbReference type="Gene3D" id="1.10.10.10">
    <property type="entry name" value="Winged helix-like DNA-binding domain superfamily/Winged helix DNA-binding domain"/>
    <property type="match status" value="2"/>
</dbReference>
<dbReference type="InterPro" id="IPR000847">
    <property type="entry name" value="LysR_HTH_N"/>
</dbReference>
<protein>
    <submittedName>
        <fullName evidence="6">LysR family transcriptional regulator</fullName>
    </submittedName>
</protein>
<dbReference type="Pfam" id="PF03466">
    <property type="entry name" value="LysR_substrate"/>
    <property type="match status" value="1"/>
</dbReference>
<dbReference type="InterPro" id="IPR005119">
    <property type="entry name" value="LysR_subst-bd"/>
</dbReference>
<dbReference type="InterPro" id="IPR036390">
    <property type="entry name" value="WH_DNA-bd_sf"/>
</dbReference>
<dbReference type="AlphaFoldDB" id="A0A939DE85"/>
<accession>A0A939DE85</accession>
<keyword evidence="2" id="KW-0805">Transcription regulation</keyword>
<dbReference type="RefSeq" id="WP_206559898.1">
    <property type="nucleotide sequence ID" value="NZ_JAFKCZ010000005.1"/>
</dbReference>
<proteinExistence type="inferred from homology"/>
<reference evidence="6" key="1">
    <citation type="submission" date="2021-02" db="EMBL/GenBank/DDBJ databases">
        <title>PHA producing bacteria isolated from coastal sediment in Guangdong, Shenzhen.</title>
        <authorList>
            <person name="Zheng W."/>
            <person name="Yu S."/>
            <person name="Huang Y."/>
        </authorList>
    </citation>
    <scope>NUCLEOTIDE SEQUENCE</scope>
    <source>
        <strain evidence="6">TN14-10</strain>
    </source>
</reference>
<gene>
    <name evidence="6" type="ORF">JYP50_07600</name>
</gene>
<dbReference type="PROSITE" id="PS50931">
    <property type="entry name" value="HTH_LYSR"/>
    <property type="match status" value="2"/>
</dbReference>
<dbReference type="Proteomes" id="UP000664303">
    <property type="component" value="Unassembled WGS sequence"/>
</dbReference>
<evidence type="ECO:0000259" key="5">
    <source>
        <dbReference type="PROSITE" id="PS50931"/>
    </source>
</evidence>
<dbReference type="GO" id="GO:0003700">
    <property type="term" value="F:DNA-binding transcription factor activity"/>
    <property type="evidence" value="ECO:0007669"/>
    <property type="project" value="InterPro"/>
</dbReference>
<evidence type="ECO:0000313" key="6">
    <source>
        <dbReference type="EMBL" id="MBN7796449.1"/>
    </source>
</evidence>